<dbReference type="PANTHER" id="PTHR43790">
    <property type="entry name" value="CARBOHYDRATE TRANSPORT ATP-BINDING PROTEIN MG119-RELATED"/>
    <property type="match status" value="1"/>
</dbReference>
<dbReference type="GO" id="GO:0016887">
    <property type="term" value="F:ATP hydrolysis activity"/>
    <property type="evidence" value="ECO:0007669"/>
    <property type="project" value="InterPro"/>
</dbReference>
<dbReference type="AlphaFoldDB" id="A0A4U3MSL6"/>
<accession>A0A4U3MSL6</accession>
<keyword evidence="8" id="KW-0472">Membrane</keyword>
<dbReference type="SMART" id="SM00382">
    <property type="entry name" value="AAA"/>
    <property type="match status" value="2"/>
</dbReference>
<dbReference type="SUPFAM" id="SSF52540">
    <property type="entry name" value="P-loop containing nucleoside triphosphate hydrolases"/>
    <property type="match status" value="2"/>
</dbReference>
<evidence type="ECO:0000256" key="3">
    <source>
        <dbReference type="ARBA" id="ARBA00022597"/>
    </source>
</evidence>
<dbReference type="CDD" id="cd03216">
    <property type="entry name" value="ABC_Carb_Monos_I"/>
    <property type="match status" value="1"/>
</dbReference>
<evidence type="ECO:0000259" key="9">
    <source>
        <dbReference type="PROSITE" id="PS50893"/>
    </source>
</evidence>
<evidence type="ECO:0000256" key="7">
    <source>
        <dbReference type="ARBA" id="ARBA00022967"/>
    </source>
</evidence>
<name>A0A4U3MSL6_9ACTN</name>
<reference evidence="10 11" key="1">
    <citation type="submission" date="2019-04" db="EMBL/GenBank/DDBJ databases">
        <title>Herbidospora sp. NEAU-GS14.nov., a novel actinomycete isolated from soil.</title>
        <authorList>
            <person name="Han L."/>
        </authorList>
    </citation>
    <scope>NUCLEOTIDE SEQUENCE [LARGE SCALE GENOMIC DNA]</scope>
    <source>
        <strain evidence="10 11">NEAU-GS14</strain>
    </source>
</reference>
<comment type="caution">
    <text evidence="10">The sequence shown here is derived from an EMBL/GenBank/DDBJ whole genome shotgun (WGS) entry which is preliminary data.</text>
</comment>
<dbReference type="InterPro" id="IPR017871">
    <property type="entry name" value="ABC_transporter-like_CS"/>
</dbReference>
<dbReference type="PANTHER" id="PTHR43790:SF3">
    <property type="entry name" value="D-ALLOSE IMPORT ATP-BINDING PROTEIN ALSA-RELATED"/>
    <property type="match status" value="1"/>
</dbReference>
<dbReference type="InterPro" id="IPR003439">
    <property type="entry name" value="ABC_transporter-like_ATP-bd"/>
</dbReference>
<organism evidence="10 11">
    <name type="scientific">Herbidospora galbida</name>
    <dbReference type="NCBI Taxonomy" id="2575442"/>
    <lineage>
        <taxon>Bacteria</taxon>
        <taxon>Bacillati</taxon>
        <taxon>Actinomycetota</taxon>
        <taxon>Actinomycetes</taxon>
        <taxon>Streptosporangiales</taxon>
        <taxon>Streptosporangiaceae</taxon>
        <taxon>Herbidospora</taxon>
    </lineage>
</organism>
<keyword evidence="5" id="KW-0547">Nucleotide-binding</keyword>
<dbReference type="Gene3D" id="3.40.50.300">
    <property type="entry name" value="P-loop containing nucleotide triphosphate hydrolases"/>
    <property type="match status" value="2"/>
</dbReference>
<keyword evidence="3" id="KW-0762">Sugar transport</keyword>
<feature type="domain" description="ABC transporter" evidence="9">
    <location>
        <begin position="9"/>
        <end position="243"/>
    </location>
</feature>
<keyword evidence="4" id="KW-0677">Repeat</keyword>
<evidence type="ECO:0000256" key="8">
    <source>
        <dbReference type="ARBA" id="ARBA00023136"/>
    </source>
</evidence>
<dbReference type="InterPro" id="IPR027417">
    <property type="entry name" value="P-loop_NTPase"/>
</dbReference>
<evidence type="ECO:0000313" key="11">
    <source>
        <dbReference type="Proteomes" id="UP000308705"/>
    </source>
</evidence>
<keyword evidence="1" id="KW-0813">Transport</keyword>
<dbReference type="GO" id="GO:0005524">
    <property type="term" value="F:ATP binding"/>
    <property type="evidence" value="ECO:0007669"/>
    <property type="project" value="UniProtKB-KW"/>
</dbReference>
<keyword evidence="11" id="KW-1185">Reference proteome</keyword>
<evidence type="ECO:0000256" key="5">
    <source>
        <dbReference type="ARBA" id="ARBA00022741"/>
    </source>
</evidence>
<dbReference type="PROSITE" id="PS00211">
    <property type="entry name" value="ABC_TRANSPORTER_1"/>
    <property type="match status" value="1"/>
</dbReference>
<dbReference type="Proteomes" id="UP000308705">
    <property type="component" value="Unassembled WGS sequence"/>
</dbReference>
<gene>
    <name evidence="10" type="ORF">FDA94_01340</name>
</gene>
<keyword evidence="7" id="KW-1278">Translocase</keyword>
<keyword evidence="2" id="KW-1003">Cell membrane</keyword>
<feature type="domain" description="ABC transporter" evidence="9">
    <location>
        <begin position="254"/>
        <end position="496"/>
    </location>
</feature>
<sequence>MKVAKSPALRVTGLRHAYGRHTVLDGIDLEIPAGEVHALLGENGAGKSTLIKIVSGALRPSAGKVEVYGRGLTGVPEAQGAGVVTVHQNLGLVDGLNAVENMYLGRPYPRHGLFADRAAAHRHTAAALGALAVSAPLDVPVRLLSPVQRTAIALARAIEQKPAVLILDEPTASLTAHETTVLFGVVRELRERGTAIIYVTHRMAEVFELCDRVIVLHDRRVVARARPSETDPDALVALMTATEASQAPPRPPRPAGEAVLSVDGLTGNRVESVSFEVTRGQVVGVAGLGGSGRSELLRLIGGVQRARAGGVRCRGQSVRPGSTRAALTAGIALVGEDRRRHSVVASGSVRENLSLGSLTALSGGGLMRRRRELALYEEMTALLRIRAAGPEQPIGELSGGNQQKVVLGRVLATRPHVLLLDEPTAGVDAAAKQAIRSLIADLATRGAGVVVVSSDLSELLSLADRLLVLVEGRLAADLDPRKTDEFTVLRRCYGGAE</sequence>
<evidence type="ECO:0000313" key="10">
    <source>
        <dbReference type="EMBL" id="TKK91457.1"/>
    </source>
</evidence>
<dbReference type="CDD" id="cd03215">
    <property type="entry name" value="ABC_Carb_Monos_II"/>
    <property type="match status" value="1"/>
</dbReference>
<dbReference type="Pfam" id="PF00005">
    <property type="entry name" value="ABC_tran"/>
    <property type="match status" value="2"/>
</dbReference>
<dbReference type="InterPro" id="IPR050107">
    <property type="entry name" value="ABC_carbohydrate_import_ATPase"/>
</dbReference>
<proteinExistence type="predicted"/>
<dbReference type="PROSITE" id="PS50893">
    <property type="entry name" value="ABC_TRANSPORTER_2"/>
    <property type="match status" value="2"/>
</dbReference>
<evidence type="ECO:0000256" key="6">
    <source>
        <dbReference type="ARBA" id="ARBA00022840"/>
    </source>
</evidence>
<dbReference type="EMBL" id="SZQA01000001">
    <property type="protein sequence ID" value="TKK91457.1"/>
    <property type="molecule type" value="Genomic_DNA"/>
</dbReference>
<dbReference type="InterPro" id="IPR003593">
    <property type="entry name" value="AAA+_ATPase"/>
</dbReference>
<evidence type="ECO:0000256" key="4">
    <source>
        <dbReference type="ARBA" id="ARBA00022737"/>
    </source>
</evidence>
<protein>
    <submittedName>
        <fullName evidence="10">Sugar ABC transporter ATP-binding protein</fullName>
    </submittedName>
</protein>
<evidence type="ECO:0000256" key="2">
    <source>
        <dbReference type="ARBA" id="ARBA00022475"/>
    </source>
</evidence>
<keyword evidence="6 10" id="KW-0067">ATP-binding</keyword>
<dbReference type="OrthoDB" id="8416490at2"/>
<evidence type="ECO:0000256" key="1">
    <source>
        <dbReference type="ARBA" id="ARBA00022448"/>
    </source>
</evidence>